<protein>
    <submittedName>
        <fullName evidence="1">Uncharacterized protein</fullName>
    </submittedName>
</protein>
<sequence>MTQRQQVTTSVSVAGDNEFEVYTSWLTVEEVSEGTHSVMVDLPVLNGKEVEDYFSRVMMNNSRDTDSAKPKIMVIPSHLQAYSHPSVKLVPQSRVMSEKGNFNKNLPSYPQKCRRQRRWKTAARALIHHSLLLGP</sequence>
<dbReference type="Proteomes" id="UP001497525">
    <property type="component" value="Unassembled WGS sequence"/>
</dbReference>
<proteinExistence type="predicted"/>
<evidence type="ECO:0000313" key="2">
    <source>
        <dbReference type="Proteomes" id="UP001497525"/>
    </source>
</evidence>
<organism evidence="1 2">
    <name type="scientific">Calicophoron daubneyi</name>
    <name type="common">Rumen fluke</name>
    <name type="synonym">Paramphistomum daubneyi</name>
    <dbReference type="NCBI Taxonomy" id="300641"/>
    <lineage>
        <taxon>Eukaryota</taxon>
        <taxon>Metazoa</taxon>
        <taxon>Spiralia</taxon>
        <taxon>Lophotrochozoa</taxon>
        <taxon>Platyhelminthes</taxon>
        <taxon>Trematoda</taxon>
        <taxon>Digenea</taxon>
        <taxon>Plagiorchiida</taxon>
        <taxon>Pronocephalata</taxon>
        <taxon>Paramphistomoidea</taxon>
        <taxon>Paramphistomidae</taxon>
        <taxon>Calicophoron</taxon>
    </lineage>
</organism>
<comment type="caution">
    <text evidence="1">The sequence shown here is derived from an EMBL/GenBank/DDBJ whole genome shotgun (WGS) entry which is preliminary data.</text>
</comment>
<dbReference type="AlphaFoldDB" id="A0AAV2TKW2"/>
<name>A0AAV2TKW2_CALDB</name>
<dbReference type="EMBL" id="CAXLJL010000356">
    <property type="protein sequence ID" value="CAL5136889.1"/>
    <property type="molecule type" value="Genomic_DNA"/>
</dbReference>
<accession>A0AAV2TKW2</accession>
<reference evidence="1" key="1">
    <citation type="submission" date="2024-06" db="EMBL/GenBank/DDBJ databases">
        <authorList>
            <person name="Liu X."/>
            <person name="Lenzi L."/>
            <person name="Haldenby T S."/>
            <person name="Uol C."/>
        </authorList>
    </citation>
    <scope>NUCLEOTIDE SEQUENCE</scope>
</reference>
<gene>
    <name evidence="1" type="ORF">CDAUBV1_LOCUS11184</name>
</gene>
<evidence type="ECO:0000313" key="1">
    <source>
        <dbReference type="EMBL" id="CAL5136889.1"/>
    </source>
</evidence>